<evidence type="ECO:0000313" key="11">
    <source>
        <dbReference type="Proteomes" id="UP000199006"/>
    </source>
</evidence>
<dbReference type="InterPro" id="IPR000644">
    <property type="entry name" value="CBS_dom"/>
</dbReference>
<dbReference type="InterPro" id="IPR046348">
    <property type="entry name" value="SIS_dom_sf"/>
</dbReference>
<evidence type="ECO:0000256" key="1">
    <source>
        <dbReference type="ARBA" id="ARBA00008165"/>
    </source>
</evidence>
<feature type="binding site" evidence="5">
    <location>
        <position position="112"/>
    </location>
    <ligand>
        <name>Zn(2+)</name>
        <dbReference type="ChEBI" id="CHEBI:29105"/>
    </ligand>
</feature>
<keyword evidence="5" id="KW-0862">Zinc</keyword>
<evidence type="ECO:0000313" key="10">
    <source>
        <dbReference type="EMBL" id="SFL33727.1"/>
    </source>
</evidence>
<evidence type="ECO:0000256" key="3">
    <source>
        <dbReference type="ARBA" id="ARBA00023122"/>
    </source>
</evidence>
<evidence type="ECO:0000256" key="6">
    <source>
        <dbReference type="PIRSR" id="PIRSR004692-3"/>
    </source>
</evidence>
<dbReference type="GO" id="GO:0019146">
    <property type="term" value="F:arabinose-5-phosphate isomerase activity"/>
    <property type="evidence" value="ECO:0007669"/>
    <property type="project" value="UniProtKB-ARBA"/>
</dbReference>
<feature type="domain" description="CBS" evidence="8">
    <location>
        <begin position="242"/>
        <end position="299"/>
    </location>
</feature>
<keyword evidence="10" id="KW-0413">Isomerase</keyword>
<dbReference type="Pfam" id="PF00571">
    <property type="entry name" value="CBS"/>
    <property type="match status" value="2"/>
</dbReference>
<keyword evidence="2" id="KW-0677">Repeat</keyword>
<keyword evidence="3 7" id="KW-0129">CBS domain</keyword>
<dbReference type="InterPro" id="IPR035474">
    <property type="entry name" value="SIS_Kpsf"/>
</dbReference>
<comment type="similarity">
    <text evidence="1 4">Belongs to the SIS family. GutQ/KpsF subfamily.</text>
</comment>
<evidence type="ECO:0000259" key="9">
    <source>
        <dbReference type="PROSITE" id="PS51464"/>
    </source>
</evidence>
<keyword evidence="5" id="KW-0479">Metal-binding</keyword>
<dbReference type="GO" id="GO:0046872">
    <property type="term" value="F:metal ion binding"/>
    <property type="evidence" value="ECO:0007669"/>
    <property type="project" value="UniProtKB-KW"/>
</dbReference>
<dbReference type="AlphaFoldDB" id="A0A1I4GWJ2"/>
<dbReference type="PANTHER" id="PTHR42745:SF1">
    <property type="entry name" value="ARABINOSE 5-PHOSPHATE ISOMERASE KDSD"/>
    <property type="match status" value="1"/>
</dbReference>
<dbReference type="InterPro" id="IPR046342">
    <property type="entry name" value="CBS_dom_sf"/>
</dbReference>
<dbReference type="EMBL" id="FOTI01000008">
    <property type="protein sequence ID" value="SFL33727.1"/>
    <property type="molecule type" value="Genomic_DNA"/>
</dbReference>
<evidence type="ECO:0000256" key="4">
    <source>
        <dbReference type="PIRNR" id="PIRNR004692"/>
    </source>
</evidence>
<name>A0A1I4GWJ2_9FIRM</name>
<evidence type="ECO:0000256" key="5">
    <source>
        <dbReference type="PIRSR" id="PIRSR004692-2"/>
    </source>
</evidence>
<dbReference type="PROSITE" id="PS51464">
    <property type="entry name" value="SIS"/>
    <property type="match status" value="1"/>
</dbReference>
<dbReference type="PROSITE" id="PS51371">
    <property type="entry name" value="CBS"/>
    <property type="match status" value="2"/>
</dbReference>
<proteinExistence type="inferred from homology"/>
<evidence type="ECO:0000256" key="7">
    <source>
        <dbReference type="PROSITE-ProRule" id="PRU00703"/>
    </source>
</evidence>
<dbReference type="CDD" id="cd05014">
    <property type="entry name" value="SIS_Kpsf"/>
    <property type="match status" value="1"/>
</dbReference>
<dbReference type="GO" id="GO:0005975">
    <property type="term" value="P:carbohydrate metabolic process"/>
    <property type="evidence" value="ECO:0007669"/>
    <property type="project" value="InterPro"/>
</dbReference>
<feature type="domain" description="SIS" evidence="9">
    <location>
        <begin position="71"/>
        <end position="214"/>
    </location>
</feature>
<dbReference type="InterPro" id="IPR004800">
    <property type="entry name" value="KdsD/KpsF-type"/>
</dbReference>
<evidence type="ECO:0000259" key="8">
    <source>
        <dbReference type="PROSITE" id="PS51371"/>
    </source>
</evidence>
<dbReference type="Pfam" id="PF01380">
    <property type="entry name" value="SIS"/>
    <property type="match status" value="1"/>
</dbReference>
<reference evidence="10 11" key="1">
    <citation type="submission" date="2016-10" db="EMBL/GenBank/DDBJ databases">
        <authorList>
            <person name="de Groot N.N."/>
        </authorList>
    </citation>
    <scope>NUCLEOTIDE SEQUENCE [LARGE SCALE GENOMIC DNA]</scope>
    <source>
        <strain evidence="10 11">ATCC 51327</strain>
    </source>
</reference>
<organism evidence="10 11">
    <name type="scientific">Halanaerobium salsuginis</name>
    <dbReference type="NCBI Taxonomy" id="29563"/>
    <lineage>
        <taxon>Bacteria</taxon>
        <taxon>Bacillati</taxon>
        <taxon>Bacillota</taxon>
        <taxon>Clostridia</taxon>
        <taxon>Halanaerobiales</taxon>
        <taxon>Halanaerobiaceae</taxon>
        <taxon>Halanaerobium</taxon>
    </lineage>
</organism>
<gene>
    <name evidence="10" type="ORF">SAMN02983006_00884</name>
</gene>
<dbReference type="Proteomes" id="UP000199006">
    <property type="component" value="Unassembled WGS sequence"/>
</dbReference>
<dbReference type="STRING" id="29563.SAMN02983006_00884"/>
<protein>
    <submittedName>
        <fullName evidence="10">Arabinose-5-phosphate isomerase</fullName>
    </submittedName>
</protein>
<dbReference type="FunFam" id="3.40.50.10490:FF:000011">
    <property type="entry name" value="Arabinose 5-phosphate isomerase"/>
    <property type="match status" value="1"/>
</dbReference>
<dbReference type="GO" id="GO:1901135">
    <property type="term" value="P:carbohydrate derivative metabolic process"/>
    <property type="evidence" value="ECO:0007669"/>
    <property type="project" value="InterPro"/>
</dbReference>
<dbReference type="Gene3D" id="3.10.580.10">
    <property type="entry name" value="CBS-domain"/>
    <property type="match status" value="1"/>
</dbReference>
<dbReference type="NCBIfam" id="TIGR00393">
    <property type="entry name" value="kpsF"/>
    <property type="match status" value="1"/>
</dbReference>
<feature type="site" description="Catalytically relevant" evidence="6">
    <location>
        <position position="182"/>
    </location>
</feature>
<dbReference type="SMART" id="SM00116">
    <property type="entry name" value="CBS"/>
    <property type="match status" value="2"/>
</dbReference>
<keyword evidence="11" id="KW-1185">Reference proteome</keyword>
<dbReference type="GO" id="GO:0097367">
    <property type="term" value="F:carbohydrate derivative binding"/>
    <property type="evidence" value="ECO:0007669"/>
    <property type="project" value="InterPro"/>
</dbReference>
<dbReference type="PIRSF" id="PIRSF004692">
    <property type="entry name" value="KdsD_KpsF"/>
    <property type="match status" value="1"/>
</dbReference>
<feature type="site" description="Catalytically relevant" evidence="6">
    <location>
        <position position="141"/>
    </location>
</feature>
<feature type="site" description="Catalytically relevant" evidence="6">
    <location>
        <position position="89"/>
    </location>
</feature>
<evidence type="ECO:0000256" key="2">
    <source>
        <dbReference type="ARBA" id="ARBA00022737"/>
    </source>
</evidence>
<feature type="domain" description="CBS" evidence="8">
    <location>
        <begin position="308"/>
        <end position="359"/>
    </location>
</feature>
<dbReference type="SUPFAM" id="SSF53697">
    <property type="entry name" value="SIS domain"/>
    <property type="match status" value="1"/>
</dbReference>
<dbReference type="PANTHER" id="PTHR42745">
    <property type="match status" value="1"/>
</dbReference>
<dbReference type="InterPro" id="IPR050986">
    <property type="entry name" value="GutQ/KpsF_isomerases"/>
</dbReference>
<dbReference type="Gene3D" id="3.40.50.10490">
    <property type="entry name" value="Glucose-6-phosphate isomerase like protein, domain 1"/>
    <property type="match status" value="1"/>
</dbReference>
<dbReference type="InterPro" id="IPR001347">
    <property type="entry name" value="SIS_dom"/>
</dbReference>
<sequence length="359" mass="38455">MSENKLDILKLLNEQILDDWVTKMEKTKLTENSTADDKLNKCLVEARNTLEIEAQAVSQLKQKIGSEFKKVMEVIINCTGRVIFTGVGKTGLVGQKLAATFSSTGTSAFFVHAGEGSHGDLGMIKQGDVVIAISNSGESEEVINLLPSLRRIGVTLVALTGDNNSTLAKQADLILEASVAAEACPNNLAPTASTTAAIALGDALAIALSTYYGFTPEDFALYHPGGSLGRKLLTKVKDVIKIREQNPVVNSATATVREALFEMTKSRMGSTSVVDQAGKLVGIITDGDIRRLLEESADFIDQPVKKYMTVNPTTITADKLAAQALQIMEAKEINDLPVVAAGEPVAMLNFQDLLRAKVF</sequence>
<dbReference type="CDD" id="cd04604">
    <property type="entry name" value="CBS_pair_SIS_assoc"/>
    <property type="match status" value="1"/>
</dbReference>
<feature type="site" description="Catalytically relevant" evidence="6">
    <location>
        <position position="223"/>
    </location>
</feature>
<accession>A0A1I4GWJ2</accession>